<evidence type="ECO:0000313" key="3">
    <source>
        <dbReference type="Proteomes" id="UP000614601"/>
    </source>
</evidence>
<comment type="caution">
    <text evidence="2">The sequence shown here is derived from an EMBL/GenBank/DDBJ whole genome shotgun (WGS) entry which is preliminary data.</text>
</comment>
<evidence type="ECO:0008006" key="4">
    <source>
        <dbReference type="Google" id="ProtNLM"/>
    </source>
</evidence>
<dbReference type="Gene3D" id="3.90.550.10">
    <property type="entry name" value="Spore Coat Polysaccharide Biosynthesis Protein SpsA, Chain A"/>
    <property type="match status" value="1"/>
</dbReference>
<keyword evidence="1" id="KW-0732">Signal</keyword>
<protein>
    <recommendedName>
        <fullName evidence="4">N-acetyllactosaminide beta-1,3-N-acetylglucosaminyltransferase</fullName>
    </recommendedName>
</protein>
<dbReference type="OrthoDB" id="9974378at2759"/>
<sequence>MSKLKMLRNVCFACFALVGVLQLRQNYATSDEIVHSRAERSAIYMQEITEIQQVRIRTMPNDEYCVAANIIQGKINETDRITLILHMSSDRLNTKKLAEHAKNWDGPISIAVVFPEETQLNSSYVNCAISKLQRLALMDKDVSEKLSVHFIVKGVTCEDFVLRNFTIGHQYDRCAIMRPKLSDNQQIKRMVEYPVNKARNVARKFVSTDYILSADMDHFFSKDFELKMRTLAKRVLSESPKAVLVYRIFEVSDQAKTQPKTKEDLHRLFLSYNAQEFHKYYGAHNIPKLYEWFMKPEKDEVGIQFYKPYTNPAWEPQFVSSTNIPLHDETFLYPLRDNTVLRWEMCRAGYKFAIVEDVFMYHLGYKEPGELKLTNQARDTIRKPFWHVLKSFISRMNKQYPTTKHKCPNFDKYLKEF</sequence>
<proteinExistence type="predicted"/>
<dbReference type="Proteomes" id="UP000783686">
    <property type="component" value="Unassembled WGS sequence"/>
</dbReference>
<gene>
    <name evidence="2" type="ORF">BOKJ2_LOCUS6495</name>
</gene>
<dbReference type="Proteomes" id="UP000614601">
    <property type="component" value="Unassembled WGS sequence"/>
</dbReference>
<evidence type="ECO:0000313" key="2">
    <source>
        <dbReference type="EMBL" id="CAD5216242.1"/>
    </source>
</evidence>
<feature type="chain" id="PRO_5036408357" description="N-acetyllactosaminide beta-1,3-N-acetylglucosaminyltransferase" evidence="1">
    <location>
        <begin position="29"/>
        <end position="417"/>
    </location>
</feature>
<dbReference type="InterPro" id="IPR029044">
    <property type="entry name" value="Nucleotide-diphossugar_trans"/>
</dbReference>
<dbReference type="EMBL" id="CAJFDH010000003">
    <property type="protein sequence ID" value="CAD5216242.1"/>
    <property type="molecule type" value="Genomic_DNA"/>
</dbReference>
<feature type="signal peptide" evidence="1">
    <location>
        <begin position="1"/>
        <end position="28"/>
    </location>
</feature>
<dbReference type="PANTHER" id="PTHR47411:SF3">
    <property type="entry name" value="I-BETA-1,3-N-ACETYLGLUCOSAMINYLTRANSFERASE"/>
    <property type="match status" value="1"/>
</dbReference>
<dbReference type="PANTHER" id="PTHR47411">
    <property type="entry name" value="B3GNT1, BETA-1,3-N-ACETYLGUCOSAMINYLTRANSFERASE 1, HOMOLOG"/>
    <property type="match status" value="1"/>
</dbReference>
<accession>A0A811KL87</accession>
<dbReference type="AlphaFoldDB" id="A0A811KL87"/>
<dbReference type="Pfam" id="PF13896">
    <property type="entry name" value="Glyco_transf_49"/>
    <property type="match status" value="1"/>
</dbReference>
<keyword evidence="3" id="KW-1185">Reference proteome</keyword>
<evidence type="ECO:0000256" key="1">
    <source>
        <dbReference type="SAM" id="SignalP"/>
    </source>
</evidence>
<organism evidence="2 3">
    <name type="scientific">Bursaphelenchus okinawaensis</name>
    <dbReference type="NCBI Taxonomy" id="465554"/>
    <lineage>
        <taxon>Eukaryota</taxon>
        <taxon>Metazoa</taxon>
        <taxon>Ecdysozoa</taxon>
        <taxon>Nematoda</taxon>
        <taxon>Chromadorea</taxon>
        <taxon>Rhabditida</taxon>
        <taxon>Tylenchina</taxon>
        <taxon>Tylenchomorpha</taxon>
        <taxon>Aphelenchoidea</taxon>
        <taxon>Aphelenchoididae</taxon>
        <taxon>Bursaphelenchus</taxon>
    </lineage>
</organism>
<name>A0A811KL87_9BILA</name>
<dbReference type="SUPFAM" id="SSF53448">
    <property type="entry name" value="Nucleotide-diphospho-sugar transferases"/>
    <property type="match status" value="1"/>
</dbReference>
<dbReference type="EMBL" id="CAJFCW020000003">
    <property type="protein sequence ID" value="CAG9105555.1"/>
    <property type="molecule type" value="Genomic_DNA"/>
</dbReference>
<reference evidence="2" key="1">
    <citation type="submission" date="2020-09" db="EMBL/GenBank/DDBJ databases">
        <authorList>
            <person name="Kikuchi T."/>
        </authorList>
    </citation>
    <scope>NUCLEOTIDE SEQUENCE</scope>
    <source>
        <strain evidence="2">SH1</strain>
    </source>
</reference>